<dbReference type="InterPro" id="IPR015422">
    <property type="entry name" value="PyrdxlP-dep_Trfase_small"/>
</dbReference>
<dbReference type="InterPro" id="IPR015424">
    <property type="entry name" value="PyrdxlP-dep_Trfase"/>
</dbReference>
<dbReference type="Pfam" id="PF00202">
    <property type="entry name" value="Aminotran_3"/>
    <property type="match status" value="1"/>
</dbReference>
<comment type="similarity">
    <text evidence="2 6">Belongs to the class-III pyridoxal-phosphate-dependent aminotransferase family.</text>
</comment>
<keyword evidence="9" id="KW-1185">Reference proteome</keyword>
<reference evidence="8 9" key="1">
    <citation type="submission" date="2014-10" db="EMBL/GenBank/DDBJ databases">
        <title>Genome sequence of Novosphingobium malaysiense MUSC 273(T).</title>
        <authorList>
            <person name="Lee L.-H."/>
        </authorList>
    </citation>
    <scope>NUCLEOTIDE SEQUENCE [LARGE SCALE GENOMIC DNA]</scope>
    <source>
        <strain evidence="8 9">MUSC 273</strain>
    </source>
</reference>
<sequence length="446" mass="47782">MTSTPKPSAKTPDTKIYERRESGVRSYSRSMPRQFNKAQGVWMHGNDGSRYLDFLSGCSSLNYGHNHPALKQALMDYIAADGVTHALDLYTDAKAEFLATLEDVILKPRGLDYRAMFTGPTGTNAVEAAIKLARKVTGRETVIAFTNGFHGMTLGALACTGNAGKRGGAGVPLSHVSHEPYDGYYGPDVDTADLLEQRLEDPSSGLDAPAAFLVETVQGEGGLNAASPEWLRKIAALAKKHGALMIVDDIQAGCGRTGGFFSFEDMGFKPDIVTLAKSLSGMGLPFALTLFRPELDVWSPGEHNGTFRGNNHAFVTATAALKEFWADPKFAEDVARRGRILEERLDKMAKRHGLSTRGRGMMRGINVETGEIADKITGTCFDEGLIIETSGAHGEIVKVLAPLVIDDETFNAGLDILEEAIAETIAPVDASDTTGAKADSKLGLAA</sequence>
<dbReference type="Gene3D" id="3.40.640.10">
    <property type="entry name" value="Type I PLP-dependent aspartate aminotransferase-like (Major domain)"/>
    <property type="match status" value="1"/>
</dbReference>
<dbReference type="STRING" id="1348853.LK12_07315"/>
<dbReference type="NCBIfam" id="NF006733">
    <property type="entry name" value="PRK09264.1"/>
    <property type="match status" value="1"/>
</dbReference>
<dbReference type="RefSeq" id="WP_039281130.1">
    <property type="nucleotide sequence ID" value="NZ_JTDI01000002.1"/>
</dbReference>
<comment type="caution">
    <text evidence="8">The sequence shown here is derived from an EMBL/GenBank/DDBJ whole genome shotgun (WGS) entry which is preliminary data.</text>
</comment>
<proteinExistence type="inferred from homology"/>
<dbReference type="InterPro" id="IPR012773">
    <property type="entry name" value="Ectoine_EctB"/>
</dbReference>
<evidence type="ECO:0000256" key="5">
    <source>
        <dbReference type="ARBA" id="ARBA00022898"/>
    </source>
</evidence>
<dbReference type="EMBL" id="JTDI01000002">
    <property type="protein sequence ID" value="KHK92576.1"/>
    <property type="molecule type" value="Genomic_DNA"/>
</dbReference>
<comment type="function">
    <text evidence="7">Catalyzes reversively the conversion of L-aspartate beta-semialdehyde (ASA) to L-2,4-diaminobutyrate (DABA) by transamination with L-glutamate.</text>
</comment>
<dbReference type="GO" id="GO:0019491">
    <property type="term" value="P:ectoine biosynthetic process"/>
    <property type="evidence" value="ECO:0007669"/>
    <property type="project" value="UniProtKB-UniPathway"/>
</dbReference>
<keyword evidence="3 7" id="KW-0032">Aminotransferase</keyword>
<evidence type="ECO:0000313" key="9">
    <source>
        <dbReference type="Proteomes" id="UP000031057"/>
    </source>
</evidence>
<dbReference type="PANTHER" id="PTHR43552">
    <property type="entry name" value="DIAMINOBUTYRATE--2-OXOGLUTARATE AMINOTRANSFERASE"/>
    <property type="match status" value="1"/>
</dbReference>
<dbReference type="GO" id="GO:0030170">
    <property type="term" value="F:pyridoxal phosphate binding"/>
    <property type="evidence" value="ECO:0007669"/>
    <property type="project" value="InterPro"/>
</dbReference>
<protein>
    <recommendedName>
        <fullName evidence="7">Diaminobutyrate--2-oxoglutarate transaminase</fullName>
        <ecNumber evidence="7">2.6.1.76</ecNumber>
    </recommendedName>
    <alternativeName>
        <fullName evidence="7">DABA aminotransferase</fullName>
    </alternativeName>
</protein>
<keyword evidence="4 7" id="KW-0808">Transferase</keyword>
<dbReference type="NCBIfam" id="TIGR00709">
    <property type="entry name" value="dat"/>
    <property type="match status" value="1"/>
</dbReference>
<dbReference type="Gene3D" id="3.90.1150.10">
    <property type="entry name" value="Aspartate Aminotransferase, domain 1"/>
    <property type="match status" value="1"/>
</dbReference>
<dbReference type="PANTHER" id="PTHR43552:SF2">
    <property type="entry name" value="DIAMINOBUTYRATE--2-OXOGLUTARATE TRANSAMINASE"/>
    <property type="match status" value="1"/>
</dbReference>
<dbReference type="OrthoDB" id="9801834at2"/>
<gene>
    <name evidence="8" type="ORF">LK12_07315</name>
</gene>
<evidence type="ECO:0000313" key="8">
    <source>
        <dbReference type="EMBL" id="KHK92576.1"/>
    </source>
</evidence>
<evidence type="ECO:0000256" key="2">
    <source>
        <dbReference type="ARBA" id="ARBA00008954"/>
    </source>
</evidence>
<comment type="catalytic activity">
    <reaction evidence="7">
        <text>L-2,4-diaminobutanoate + 2-oxoglutarate = L-aspartate 4-semialdehyde + L-glutamate</text>
        <dbReference type="Rhea" id="RHEA:11160"/>
        <dbReference type="ChEBI" id="CHEBI:16810"/>
        <dbReference type="ChEBI" id="CHEBI:29985"/>
        <dbReference type="ChEBI" id="CHEBI:58761"/>
        <dbReference type="ChEBI" id="CHEBI:537519"/>
        <dbReference type="EC" id="2.6.1.76"/>
    </reaction>
</comment>
<dbReference type="NCBIfam" id="TIGR02407">
    <property type="entry name" value="ectoine_ectB"/>
    <property type="match status" value="1"/>
</dbReference>
<dbReference type="CDD" id="cd00610">
    <property type="entry name" value="OAT_like"/>
    <property type="match status" value="1"/>
</dbReference>
<dbReference type="InterPro" id="IPR004637">
    <property type="entry name" value="Dat"/>
</dbReference>
<dbReference type="InterPro" id="IPR005814">
    <property type="entry name" value="Aminotrans_3"/>
</dbReference>
<dbReference type="GO" id="GO:0047307">
    <property type="term" value="F:diaminobutyrate-pyruvate transaminase activity"/>
    <property type="evidence" value="ECO:0007669"/>
    <property type="project" value="InterPro"/>
</dbReference>
<comment type="pathway">
    <text evidence="7">Amine and polyamine biosynthesis; ectoine biosynthesis; L-ectoine from L-aspartate 4-semialdehyde: step 1/3.</text>
</comment>
<dbReference type="InterPro" id="IPR049704">
    <property type="entry name" value="Aminotrans_3_PPA_site"/>
</dbReference>
<dbReference type="InterPro" id="IPR015421">
    <property type="entry name" value="PyrdxlP-dep_Trfase_major"/>
</dbReference>
<keyword evidence="5 6" id="KW-0663">Pyridoxal phosphate</keyword>
<dbReference type="GO" id="GO:0045303">
    <property type="term" value="F:diaminobutyrate-2-oxoglutarate transaminase activity"/>
    <property type="evidence" value="ECO:0007669"/>
    <property type="project" value="UniProtKB-EC"/>
</dbReference>
<dbReference type="Proteomes" id="UP000031057">
    <property type="component" value="Unassembled WGS sequence"/>
</dbReference>
<evidence type="ECO:0000256" key="3">
    <source>
        <dbReference type="ARBA" id="ARBA00022576"/>
    </source>
</evidence>
<evidence type="ECO:0000256" key="1">
    <source>
        <dbReference type="ARBA" id="ARBA00001933"/>
    </source>
</evidence>
<dbReference type="EC" id="2.6.1.76" evidence="7"/>
<accession>A0A0B1ZPR1</accession>
<dbReference type="PROSITE" id="PS00600">
    <property type="entry name" value="AA_TRANSFER_CLASS_3"/>
    <property type="match status" value="1"/>
</dbReference>
<dbReference type="UniPathway" id="UPA00067">
    <property type="reaction ID" value="UER00121"/>
</dbReference>
<dbReference type="SUPFAM" id="SSF53383">
    <property type="entry name" value="PLP-dependent transferases"/>
    <property type="match status" value="1"/>
</dbReference>
<dbReference type="AlphaFoldDB" id="A0A0B1ZPR1"/>
<organism evidence="8 9">
    <name type="scientific">Novosphingobium malaysiense</name>
    <dbReference type="NCBI Taxonomy" id="1348853"/>
    <lineage>
        <taxon>Bacteria</taxon>
        <taxon>Pseudomonadati</taxon>
        <taxon>Pseudomonadota</taxon>
        <taxon>Alphaproteobacteria</taxon>
        <taxon>Sphingomonadales</taxon>
        <taxon>Sphingomonadaceae</taxon>
        <taxon>Novosphingobium</taxon>
    </lineage>
</organism>
<comment type="cofactor">
    <cofactor evidence="1 7">
        <name>pyridoxal 5'-phosphate</name>
        <dbReference type="ChEBI" id="CHEBI:597326"/>
    </cofactor>
</comment>
<name>A0A0B1ZPR1_9SPHN</name>
<evidence type="ECO:0000256" key="4">
    <source>
        <dbReference type="ARBA" id="ARBA00022679"/>
    </source>
</evidence>
<evidence type="ECO:0000256" key="7">
    <source>
        <dbReference type="RuleBase" id="RU365034"/>
    </source>
</evidence>
<evidence type="ECO:0000256" key="6">
    <source>
        <dbReference type="RuleBase" id="RU003560"/>
    </source>
</evidence>
<dbReference type="PIRSF" id="PIRSF000521">
    <property type="entry name" value="Transaminase_4ab_Lys_Orn"/>
    <property type="match status" value="1"/>
</dbReference>